<name>A0A2W5FM44_9BACT</name>
<comment type="caution">
    <text evidence="1">The sequence shown here is derived from an EMBL/GenBank/DDBJ whole genome shotgun (WGS) entry which is preliminary data.</text>
</comment>
<protein>
    <submittedName>
        <fullName evidence="1">Uncharacterized protein</fullName>
    </submittedName>
</protein>
<dbReference type="EMBL" id="QFOT01000038">
    <property type="protein sequence ID" value="PZP56083.1"/>
    <property type="molecule type" value="Genomic_DNA"/>
</dbReference>
<dbReference type="Proteomes" id="UP000249739">
    <property type="component" value="Unassembled WGS sequence"/>
</dbReference>
<proteinExistence type="predicted"/>
<dbReference type="AlphaFoldDB" id="A0A2W5FM44"/>
<accession>A0A2W5FM44</accession>
<sequence>MSIYEQRKNQHEGLSARMKHAEHAVRTAPNSKNISEMDKLRYELFAALIRRLVAGFEEGRDISYECQQLRDSIRNYPEFTERLQTQSINFHKKAFAALSVPMQRQLFAALYQTGHLPFIIESSISGDALLHSSIYKSMQKFMEDRVKKTAAFFKSSDQDIQQIRLELAALERDTDRRTAYVREKETASGKNDLPANDARLFQYHLGMIGRNTLNSLACAIKIVLLGKEQDIDVHTEEKIVVQLTKVSPDQAGYKIYKQQAAEIFAGLSETQLSTLLLALRTYRLLIPFLTNGQLHLNQNGEGTDFIPVDFKTRIYDTSHAIKISGDTTFETLVRDFKNDFLPDNVWKAFYKMMPDSRNDSPQERPAEDEISAIAEEFVFLAGTELYRKGYEPEDFQIGSDNGTEFILQGKDSTPYLHPVTGNPIPVAFDESEKSIEPIEIPDRRGSFIYRLPPPWPELDIGTITPDYFREDPAPDGNGLKATFGLSSEIILNLKSDNLLEEINIIHVENLLPEGDGSAHGIKSKRERDYFEDGQAIPQPRLLWMLQALSEDGFTGQDINVYHNKSLGAGMKDHTYVVVQAKNEQHSFQIAVCLKLTPDFQDFLEKRHWEKLISEAGHNTYIIRDSIDWEVDKLEIADLKNRDDVWTAICNNQQQYIARIRRCAYTPLTGEGRLLPQLKTTMFWGGPDIAADVLQTLRIHHEMTGLKYTTNDEAVIEHGPLAEMTTPARLFDALNKGSIQGLEKIRTKSALYGEALNDSNIPALQVVDLQAAFRQAVLSMLESETNELPSDPALTRALANNTVTGREELGIAANVKLDKDFYVACGLGTKISNDNYEAAPKAVIRQFARLLG</sequence>
<gene>
    <name evidence="1" type="ORF">DI586_04840</name>
</gene>
<evidence type="ECO:0000313" key="1">
    <source>
        <dbReference type="EMBL" id="PZP56083.1"/>
    </source>
</evidence>
<organism evidence="1 2">
    <name type="scientific">Micavibrio aeruginosavorus</name>
    <dbReference type="NCBI Taxonomy" id="349221"/>
    <lineage>
        <taxon>Bacteria</taxon>
        <taxon>Pseudomonadati</taxon>
        <taxon>Bdellovibrionota</taxon>
        <taxon>Bdellovibrionia</taxon>
        <taxon>Bdellovibrionales</taxon>
        <taxon>Pseudobdellovibrionaceae</taxon>
        <taxon>Micavibrio</taxon>
    </lineage>
</organism>
<evidence type="ECO:0000313" key="2">
    <source>
        <dbReference type="Proteomes" id="UP000249739"/>
    </source>
</evidence>
<reference evidence="1 2" key="1">
    <citation type="submission" date="2017-08" db="EMBL/GenBank/DDBJ databases">
        <title>Infants hospitalized years apart are colonized by the same room-sourced microbial strains.</title>
        <authorList>
            <person name="Brooks B."/>
            <person name="Olm M.R."/>
            <person name="Firek B.A."/>
            <person name="Baker R."/>
            <person name="Thomas B.C."/>
            <person name="Morowitz M.J."/>
            <person name="Banfield J.F."/>
        </authorList>
    </citation>
    <scope>NUCLEOTIDE SEQUENCE [LARGE SCALE GENOMIC DNA]</scope>
    <source>
        <strain evidence="1">S2_006_000_R2_64</strain>
    </source>
</reference>